<organism evidence="1">
    <name type="scientific">hydrothermal vent metagenome</name>
    <dbReference type="NCBI Taxonomy" id="652676"/>
    <lineage>
        <taxon>unclassified sequences</taxon>
        <taxon>metagenomes</taxon>
        <taxon>ecological metagenomes</taxon>
    </lineage>
</organism>
<evidence type="ECO:0000313" key="1">
    <source>
        <dbReference type="EMBL" id="CUV08145.1"/>
    </source>
</evidence>
<accession>A0A160VCR3</accession>
<protein>
    <submittedName>
        <fullName evidence="1">Uncharacterized protein</fullName>
    </submittedName>
</protein>
<reference evidence="1" key="1">
    <citation type="submission" date="2015-10" db="EMBL/GenBank/DDBJ databases">
        <authorList>
            <person name="Gilbert D.G."/>
        </authorList>
    </citation>
    <scope>NUCLEOTIDE SEQUENCE</scope>
</reference>
<proteinExistence type="predicted"/>
<name>A0A160VCR3_9ZZZZ</name>
<sequence length="57" mass="6430">MQPLLIFIGEGVKILKPNRGGVKTFKFSGDEKNENTVSIEQLIVCLDSKLYTFINEL</sequence>
<dbReference type="AlphaFoldDB" id="A0A160VCR3"/>
<dbReference type="EMBL" id="FAXC01000014">
    <property type="protein sequence ID" value="CUV08145.1"/>
    <property type="molecule type" value="Genomic_DNA"/>
</dbReference>
<gene>
    <name evidence="1" type="ORF">MGWOODY_Mmi1502</name>
</gene>